<dbReference type="InterPro" id="IPR036265">
    <property type="entry name" value="HIT-like_sf"/>
</dbReference>
<dbReference type="eggNOG" id="COG0537">
    <property type="taxonomic scope" value="Bacteria"/>
</dbReference>
<dbReference type="InterPro" id="IPR019808">
    <property type="entry name" value="Histidine_triad_CS"/>
</dbReference>
<dbReference type="KEGG" id="cgrn:4412665_01496"/>
<evidence type="ECO:0000313" key="5">
    <source>
        <dbReference type="EMBL" id="SNV37283.1"/>
    </source>
</evidence>
<reference evidence="5 6" key="1">
    <citation type="submission" date="2017-06" db="EMBL/GenBank/DDBJ databases">
        <authorList>
            <consortium name="Pathogen Informatics"/>
        </authorList>
    </citation>
    <scope>NUCLEOTIDE SEQUENCE [LARGE SCALE GENOMIC DNA]</scope>
    <source>
        <strain evidence="5 6">NCTC11865</strain>
    </source>
</reference>
<dbReference type="PROSITE" id="PS00892">
    <property type="entry name" value="HIT_1"/>
    <property type="match status" value="1"/>
</dbReference>
<accession>A0A239WTK6</accession>
<evidence type="ECO:0000256" key="3">
    <source>
        <dbReference type="PROSITE-ProRule" id="PRU00464"/>
    </source>
</evidence>
<evidence type="ECO:0000259" key="4">
    <source>
        <dbReference type="PROSITE" id="PS51084"/>
    </source>
</evidence>
<protein>
    <submittedName>
        <fullName evidence="5">Purine nucleoside phosphoramidase</fullName>
    </submittedName>
</protein>
<dbReference type="PANTHER" id="PTHR46648">
    <property type="entry name" value="HIT FAMILY PROTEIN 1"/>
    <property type="match status" value="1"/>
</dbReference>
<dbReference type="GO" id="GO:0003824">
    <property type="term" value="F:catalytic activity"/>
    <property type="evidence" value="ECO:0007669"/>
    <property type="project" value="InterPro"/>
</dbReference>
<dbReference type="PROSITE" id="PS51084">
    <property type="entry name" value="HIT_2"/>
    <property type="match status" value="1"/>
</dbReference>
<dbReference type="SUPFAM" id="SSF54197">
    <property type="entry name" value="HIT-like"/>
    <property type="match status" value="1"/>
</dbReference>
<gene>
    <name evidence="5" type="primary">hit</name>
    <name evidence="5" type="ORF">SAMEA4412665_01496</name>
</gene>
<dbReference type="GO" id="GO:0009117">
    <property type="term" value="P:nucleotide metabolic process"/>
    <property type="evidence" value="ECO:0007669"/>
    <property type="project" value="TreeGrafter"/>
</dbReference>
<dbReference type="Proteomes" id="UP000215332">
    <property type="component" value="Chromosome 1"/>
</dbReference>
<sequence>MRCAQQDSRCVDPRRTENSGKRRGMDCLFCSIISGDVESRQVASDDVSLAFLDVSPAQEGHTLVVPRHHVTSALDDEGELARIMPMVTKVAHILVDKLGASGVNLLVNSGTVAGQSVDHLHVHVIPRYESEPGMSHVRTQLPMRPVDEIHAQLCS</sequence>
<proteinExistence type="predicted"/>
<dbReference type="EMBL" id="LT906441">
    <property type="protein sequence ID" value="SNV37283.1"/>
    <property type="molecule type" value="Genomic_DNA"/>
</dbReference>
<dbReference type="PANTHER" id="PTHR46648:SF1">
    <property type="entry name" value="ADENOSINE 5'-MONOPHOSPHORAMIDASE HNT1"/>
    <property type="match status" value="1"/>
</dbReference>
<dbReference type="InterPro" id="IPR011146">
    <property type="entry name" value="HIT-like"/>
</dbReference>
<dbReference type="InterPro" id="IPR001310">
    <property type="entry name" value="Histidine_triad_HIT"/>
</dbReference>
<evidence type="ECO:0000256" key="1">
    <source>
        <dbReference type="PIRSR" id="PIRSR601310-1"/>
    </source>
</evidence>
<feature type="active site" description="Tele-AMP-histidine intermediate" evidence="1">
    <location>
        <position position="121"/>
    </location>
</feature>
<evidence type="ECO:0000256" key="2">
    <source>
        <dbReference type="PIRSR" id="PIRSR601310-3"/>
    </source>
</evidence>
<dbReference type="PRINTS" id="PR00332">
    <property type="entry name" value="HISTRIAD"/>
</dbReference>
<dbReference type="Gene3D" id="3.30.428.10">
    <property type="entry name" value="HIT-like"/>
    <property type="match status" value="1"/>
</dbReference>
<organism evidence="5 6">
    <name type="scientific">Cutibacterium granulosum</name>
    <dbReference type="NCBI Taxonomy" id="33011"/>
    <lineage>
        <taxon>Bacteria</taxon>
        <taxon>Bacillati</taxon>
        <taxon>Actinomycetota</taxon>
        <taxon>Actinomycetes</taxon>
        <taxon>Propionibacteriales</taxon>
        <taxon>Propionibacteriaceae</taxon>
        <taxon>Cutibacterium</taxon>
    </lineage>
</organism>
<evidence type="ECO:0000313" key="6">
    <source>
        <dbReference type="Proteomes" id="UP000215332"/>
    </source>
</evidence>
<feature type="domain" description="HIT" evidence="4">
    <location>
        <begin position="28"/>
        <end position="134"/>
    </location>
</feature>
<dbReference type="AlphaFoldDB" id="A0A239WTK6"/>
<name>A0A239WTK6_9ACTN</name>
<dbReference type="Pfam" id="PF01230">
    <property type="entry name" value="HIT"/>
    <property type="match status" value="1"/>
</dbReference>
<feature type="short sequence motif" description="Histidine triad motif" evidence="2 3">
    <location>
        <begin position="119"/>
        <end position="123"/>
    </location>
</feature>